<dbReference type="GeneID" id="19970481"/>
<organism evidence="3 4">
    <name type="scientific">Cyphellophora europaea (strain CBS 101466)</name>
    <name type="common">Phialophora europaea</name>
    <dbReference type="NCBI Taxonomy" id="1220924"/>
    <lineage>
        <taxon>Eukaryota</taxon>
        <taxon>Fungi</taxon>
        <taxon>Dikarya</taxon>
        <taxon>Ascomycota</taxon>
        <taxon>Pezizomycotina</taxon>
        <taxon>Eurotiomycetes</taxon>
        <taxon>Chaetothyriomycetidae</taxon>
        <taxon>Chaetothyriales</taxon>
        <taxon>Cyphellophoraceae</taxon>
        <taxon>Cyphellophora</taxon>
    </lineage>
</organism>
<name>W2RXN1_CYPE1</name>
<dbReference type="PANTHER" id="PTHR40135">
    <property type="entry name" value="MITOCHONDRIAL PHOSPHATE CARRIER PROTEIN"/>
    <property type="match status" value="1"/>
</dbReference>
<dbReference type="AlphaFoldDB" id="W2RXN1"/>
<evidence type="ECO:0000256" key="2">
    <source>
        <dbReference type="SAM" id="Phobius"/>
    </source>
</evidence>
<proteinExistence type="predicted"/>
<accession>W2RXN1</accession>
<dbReference type="VEuPathDB" id="FungiDB:HMPREF1541_03142"/>
<keyword evidence="1" id="KW-0175">Coiled coil</keyword>
<evidence type="ECO:0000313" key="3">
    <source>
        <dbReference type="EMBL" id="ETN41207.1"/>
    </source>
</evidence>
<dbReference type="RefSeq" id="XP_008715716.1">
    <property type="nucleotide sequence ID" value="XM_008717494.1"/>
</dbReference>
<gene>
    <name evidence="3" type="ORF">HMPREF1541_03142</name>
</gene>
<evidence type="ECO:0000256" key="1">
    <source>
        <dbReference type="SAM" id="Coils"/>
    </source>
</evidence>
<keyword evidence="4" id="KW-1185">Reference proteome</keyword>
<dbReference type="OrthoDB" id="9992270at2759"/>
<keyword evidence="2" id="KW-0472">Membrane</keyword>
<evidence type="ECO:0000313" key="4">
    <source>
        <dbReference type="Proteomes" id="UP000030752"/>
    </source>
</evidence>
<keyword evidence="2" id="KW-0812">Transmembrane</keyword>
<sequence>MLITRGFSLTNFLIGTSALSFQVFVLFPWHEKLEQEFHVLKAEHARLLQEQRSELSAIRTEIRDMIRAEHNGKKGGWGLGI</sequence>
<evidence type="ECO:0008006" key="5">
    <source>
        <dbReference type="Google" id="ProtNLM"/>
    </source>
</evidence>
<dbReference type="EMBL" id="KB822719">
    <property type="protein sequence ID" value="ETN41207.1"/>
    <property type="molecule type" value="Genomic_DNA"/>
</dbReference>
<feature type="transmembrane region" description="Helical" evidence="2">
    <location>
        <begin position="6"/>
        <end position="27"/>
    </location>
</feature>
<feature type="coiled-coil region" evidence="1">
    <location>
        <begin position="30"/>
        <end position="68"/>
    </location>
</feature>
<protein>
    <recommendedName>
        <fullName evidence="5">Mitochondrial phosphate carrier protein</fullName>
    </recommendedName>
</protein>
<dbReference type="eggNOG" id="ENOG502SA1K">
    <property type="taxonomic scope" value="Eukaryota"/>
</dbReference>
<dbReference type="InParanoid" id="W2RXN1"/>
<reference evidence="3 4" key="1">
    <citation type="submission" date="2013-03" db="EMBL/GenBank/DDBJ databases">
        <title>The Genome Sequence of Phialophora europaea CBS 101466.</title>
        <authorList>
            <consortium name="The Broad Institute Genomics Platform"/>
            <person name="Cuomo C."/>
            <person name="de Hoog S."/>
            <person name="Gorbushina A."/>
            <person name="Walker B."/>
            <person name="Young S.K."/>
            <person name="Zeng Q."/>
            <person name="Gargeya S."/>
            <person name="Fitzgerald M."/>
            <person name="Haas B."/>
            <person name="Abouelleil A."/>
            <person name="Allen A.W."/>
            <person name="Alvarado L."/>
            <person name="Arachchi H.M."/>
            <person name="Berlin A.M."/>
            <person name="Chapman S.B."/>
            <person name="Gainer-Dewar J."/>
            <person name="Goldberg J."/>
            <person name="Griggs A."/>
            <person name="Gujja S."/>
            <person name="Hansen M."/>
            <person name="Howarth C."/>
            <person name="Imamovic A."/>
            <person name="Ireland A."/>
            <person name="Larimer J."/>
            <person name="McCowan C."/>
            <person name="Murphy C."/>
            <person name="Pearson M."/>
            <person name="Poon T.W."/>
            <person name="Priest M."/>
            <person name="Roberts A."/>
            <person name="Saif S."/>
            <person name="Shea T."/>
            <person name="Sisk P."/>
            <person name="Sykes S."/>
            <person name="Wortman J."/>
            <person name="Nusbaum C."/>
            <person name="Birren B."/>
        </authorList>
    </citation>
    <scope>NUCLEOTIDE SEQUENCE [LARGE SCALE GENOMIC DNA]</scope>
    <source>
        <strain evidence="3 4">CBS 101466</strain>
    </source>
</reference>
<keyword evidence="2" id="KW-1133">Transmembrane helix</keyword>
<dbReference type="PANTHER" id="PTHR40135:SF1">
    <property type="entry name" value="MITOCHONDRIAL PHOSPHATE CARRIER PROTEIN"/>
    <property type="match status" value="1"/>
</dbReference>
<dbReference type="Proteomes" id="UP000030752">
    <property type="component" value="Unassembled WGS sequence"/>
</dbReference>
<dbReference type="HOGENOM" id="CLU_177926_1_0_1"/>
<dbReference type="STRING" id="1220924.W2RXN1"/>